<dbReference type="AlphaFoldDB" id="A0A836KNN8"/>
<protein>
    <submittedName>
        <fullName evidence="2">Uncharacterized protein</fullName>
    </submittedName>
</protein>
<feature type="compositionally biased region" description="Low complexity" evidence="1">
    <location>
        <begin position="803"/>
        <end position="812"/>
    </location>
</feature>
<organism evidence="2 3">
    <name type="scientific">Leishmania orientalis</name>
    <dbReference type="NCBI Taxonomy" id="2249476"/>
    <lineage>
        <taxon>Eukaryota</taxon>
        <taxon>Discoba</taxon>
        <taxon>Euglenozoa</taxon>
        <taxon>Kinetoplastea</taxon>
        <taxon>Metakinetoplastina</taxon>
        <taxon>Trypanosomatida</taxon>
        <taxon>Trypanosomatidae</taxon>
        <taxon>Leishmaniinae</taxon>
        <taxon>Leishmania</taxon>
    </lineage>
</organism>
<feature type="compositionally biased region" description="Polar residues" evidence="1">
    <location>
        <begin position="560"/>
        <end position="569"/>
    </location>
</feature>
<reference evidence="2 3" key="1">
    <citation type="submission" date="2021-02" db="EMBL/GenBank/DDBJ databases">
        <title>Leishmania (Mundinia) orientalis Genome sequencing and assembly.</title>
        <authorList>
            <person name="Almutairi H."/>
            <person name="Gatherer D."/>
        </authorList>
    </citation>
    <scope>NUCLEOTIDE SEQUENCE [LARGE SCALE GENOMIC DNA]</scope>
    <source>
        <strain evidence="2">LSCM4</strain>
    </source>
</reference>
<dbReference type="Proteomes" id="UP000674143">
    <property type="component" value="Chromosome 25"/>
</dbReference>
<keyword evidence="3" id="KW-1185">Reference proteome</keyword>
<feature type="region of interest" description="Disordered" evidence="1">
    <location>
        <begin position="596"/>
        <end position="661"/>
    </location>
</feature>
<gene>
    <name evidence="2" type="ORF">LSCM4_04433</name>
</gene>
<feature type="region of interest" description="Disordered" evidence="1">
    <location>
        <begin position="1061"/>
        <end position="1107"/>
    </location>
</feature>
<feature type="compositionally biased region" description="Low complexity" evidence="1">
    <location>
        <begin position="631"/>
        <end position="644"/>
    </location>
</feature>
<feature type="region of interest" description="Disordered" evidence="1">
    <location>
        <begin position="775"/>
        <end position="834"/>
    </location>
</feature>
<feature type="compositionally biased region" description="Low complexity" evidence="1">
    <location>
        <begin position="427"/>
        <end position="438"/>
    </location>
</feature>
<feature type="compositionally biased region" description="Low complexity" evidence="1">
    <location>
        <begin position="539"/>
        <end position="552"/>
    </location>
</feature>
<comment type="caution">
    <text evidence="2">The sequence shown here is derived from an EMBL/GenBank/DDBJ whole genome shotgun (WGS) entry which is preliminary data.</text>
</comment>
<feature type="region of interest" description="Disordered" evidence="1">
    <location>
        <begin position="964"/>
        <end position="1045"/>
    </location>
</feature>
<dbReference type="KEGG" id="loi:92360351"/>
<evidence type="ECO:0000313" key="3">
    <source>
        <dbReference type="Proteomes" id="UP000674143"/>
    </source>
</evidence>
<feature type="compositionally biased region" description="Basic and acidic residues" evidence="1">
    <location>
        <begin position="615"/>
        <end position="629"/>
    </location>
</feature>
<feature type="region of interest" description="Disordered" evidence="1">
    <location>
        <begin position="499"/>
        <end position="581"/>
    </location>
</feature>
<evidence type="ECO:0000256" key="1">
    <source>
        <dbReference type="SAM" id="MobiDB-lite"/>
    </source>
</evidence>
<sequence>MGNNATRSLCTGADDTAASKGAAARLFTYVGVPLDALVAYERAALRLSHNLDCLRRSAAEATASAVVRAAASTPAGRDGSKNASQPPRRPLLQLCVDVQNALQQQCAQQQPLCHTGKDKTMVAGESAYQDGVPVLLQELAWEWRSSTSRERRGRASSSGRPPALRTEEMATWNIRTAQLLQGYVRSRRFEKALRHARKVESTNSGGCPSATVAPQKGRASSGGVPPPRVFRELFKSYVVLSRSLTQPRRSGGRGAPRSSVPHFPSDVTPSMWCALLCQFLRALPGPLIPSLCGRRLEPLAGAPSSRPTGDAAPASVTRAAHAAMRRVVEESFISTNAVAYTTLCYVLHLVQEHRAELTGDEVETVAQAVVRESSLSQLTREVAHACKPEVRLFWPPPVSVGALSKAAPAAARAHQLELRRGGRRRSSSLTGVTSSSTTVSASLQGTAAAAAAVKAQTAAGATGMRCMTAAHGGGMTPPSGGDNSSCVSSDCSAVEGAEIRGGGIGDVSGSDESATGGGSADAQGRLAGAKGAAHLSVSATAKTPTASTTHAAAGGGMQGPATSPSSATISEGDDGESERYPPAVAACGLSVAAQPTEGDRHALPVPQQDSLRTADAAESHPKLQRKERCMSSSAAPFSSIPPVSGNNSPAPEHCPRDGQQSIKRTIPLSEDDSMRLLSMPANRQELTALDISKLNSALDPSELEDLGAMEAEAEALRCALQRFRKPSPAAATSSRGHDGDGGGRHARIPEGESGSQQGAVIGSVSASWAPVPPRLPLLSSSHGTGPTSTSSARHERHLMPRCSSAASAAPAIARPPPSPSLHLKPSPSTQESAARLPAMAYRALAEQPLLTALMVAKQRFLAAQTMTPKDDSAVAPSPSHAAPCVGWTAARGDDSSGRVADHRLERVMTCAREMGWTSLESLIESLKAANLHSHGAAVAVSEAEAAPLSTPHPHELKPEALRSSCNAPDVQDWPQPRREVPHHARGRVVADAPIPRLMRPSSAFSRDDPSITHDRSANDRESRQPHAPQRGAGSHPSSLSPEAEIDDSAMRSEVTLAFGGGGVLHARPQGAPLPSSPTANNSRVAGTGHEQLGAPLQSHGGHTSSTLTTPLTMTTLSTIATAGGATAQPLSGLDQELEKLRRLVRTLESRQFVQARQSSAQTSELTARCAELQDQQLEQEKQLRLACARLLDVGNLLEELRSVKTCLQGQLMASRQEGARLRDALLLGETRR</sequence>
<feature type="region of interest" description="Disordered" evidence="1">
    <location>
        <begin position="724"/>
        <end position="757"/>
    </location>
</feature>
<feature type="compositionally biased region" description="Basic and acidic residues" evidence="1">
    <location>
        <begin position="1005"/>
        <end position="1024"/>
    </location>
</feature>
<feature type="compositionally biased region" description="Low complexity" evidence="1">
    <location>
        <begin position="776"/>
        <end position="791"/>
    </location>
</feature>
<dbReference type="RefSeq" id="XP_067062626.1">
    <property type="nucleotide sequence ID" value="XM_067206417.1"/>
</dbReference>
<dbReference type="GeneID" id="92360351"/>
<accession>A0A836KNN8</accession>
<proteinExistence type="predicted"/>
<evidence type="ECO:0000313" key="2">
    <source>
        <dbReference type="EMBL" id="KAG5477215.1"/>
    </source>
</evidence>
<feature type="region of interest" description="Disordered" evidence="1">
    <location>
        <begin position="196"/>
        <end position="225"/>
    </location>
</feature>
<feature type="region of interest" description="Disordered" evidence="1">
    <location>
        <begin position="416"/>
        <end position="438"/>
    </location>
</feature>
<name>A0A836KNN8_9TRYP</name>
<feature type="compositionally biased region" description="Basic and acidic residues" evidence="1">
    <location>
        <begin position="735"/>
        <end position="750"/>
    </location>
</feature>
<dbReference type="EMBL" id="JAFHLR010000025">
    <property type="protein sequence ID" value="KAG5477215.1"/>
    <property type="molecule type" value="Genomic_DNA"/>
</dbReference>